<keyword evidence="1" id="KW-1133">Transmembrane helix</keyword>
<organism evidence="2 3">
    <name type="scientific">Bowmanella dokdonensis</name>
    <dbReference type="NCBI Taxonomy" id="751969"/>
    <lineage>
        <taxon>Bacteria</taxon>
        <taxon>Pseudomonadati</taxon>
        <taxon>Pseudomonadota</taxon>
        <taxon>Gammaproteobacteria</taxon>
        <taxon>Alteromonadales</taxon>
        <taxon>Alteromonadaceae</taxon>
        <taxon>Bowmanella</taxon>
    </lineage>
</organism>
<comment type="caution">
    <text evidence="2">The sequence shown here is derived from an EMBL/GenBank/DDBJ whole genome shotgun (WGS) entry which is preliminary data.</text>
</comment>
<feature type="transmembrane region" description="Helical" evidence="1">
    <location>
        <begin position="90"/>
        <end position="109"/>
    </location>
</feature>
<keyword evidence="1" id="KW-0812">Transmembrane</keyword>
<protein>
    <submittedName>
        <fullName evidence="2">Uncharacterized protein</fullName>
    </submittedName>
</protein>
<dbReference type="Proteomes" id="UP000664654">
    <property type="component" value="Unassembled WGS sequence"/>
</dbReference>
<dbReference type="RefSeq" id="WP_206575046.1">
    <property type="nucleotide sequence ID" value="NZ_JAFKCV010000012.1"/>
</dbReference>
<feature type="transmembrane region" description="Helical" evidence="1">
    <location>
        <begin position="25"/>
        <end position="43"/>
    </location>
</feature>
<dbReference type="AlphaFoldDB" id="A0A939DS70"/>
<evidence type="ECO:0000313" key="2">
    <source>
        <dbReference type="EMBL" id="MBN7826931.1"/>
    </source>
</evidence>
<keyword evidence="1" id="KW-0472">Membrane</keyword>
<keyword evidence="3" id="KW-1185">Reference proteome</keyword>
<reference evidence="2" key="1">
    <citation type="submission" date="2021-03" db="EMBL/GenBank/DDBJ databases">
        <title>novel species isolated from a fishpond in China.</title>
        <authorList>
            <person name="Lu H."/>
            <person name="Cai Z."/>
        </authorList>
    </citation>
    <scope>NUCLEOTIDE SEQUENCE</scope>
    <source>
        <strain evidence="2">JCM 30855</strain>
    </source>
</reference>
<feature type="transmembrane region" description="Helical" evidence="1">
    <location>
        <begin position="63"/>
        <end position="83"/>
    </location>
</feature>
<name>A0A939DS70_9ALTE</name>
<proteinExistence type="predicted"/>
<gene>
    <name evidence="2" type="ORF">J0A66_16985</name>
</gene>
<evidence type="ECO:0000256" key="1">
    <source>
        <dbReference type="SAM" id="Phobius"/>
    </source>
</evidence>
<accession>A0A939DS70</accession>
<dbReference type="EMBL" id="JAFKCV010000012">
    <property type="protein sequence ID" value="MBN7826931.1"/>
    <property type="molecule type" value="Genomic_DNA"/>
</dbReference>
<evidence type="ECO:0000313" key="3">
    <source>
        <dbReference type="Proteomes" id="UP000664654"/>
    </source>
</evidence>
<sequence>MNEISLGFNVLAIFVYVVMVRTRSAFQWILFGVCLMDILHQWMHRSMVILWQNEHILPLIHHAWYLTYAMTDLVFVLLMLWLCRSHGLRLGSVSLFILSSYGLLAITQVARWGDRVLLQTNAISELYKLLIPTLSIGITIAALLYVMKLSILVRYSSDSED</sequence>
<feature type="transmembrane region" description="Helical" evidence="1">
    <location>
        <begin position="129"/>
        <end position="147"/>
    </location>
</feature>